<dbReference type="SUPFAM" id="SSF52402">
    <property type="entry name" value="Adenine nucleotide alpha hydrolases-like"/>
    <property type="match status" value="1"/>
</dbReference>
<dbReference type="InterPro" id="IPR014729">
    <property type="entry name" value="Rossmann-like_a/b/a_fold"/>
</dbReference>
<keyword evidence="4" id="KW-1185">Reference proteome</keyword>
<reference evidence="3 4" key="1">
    <citation type="submission" date="2016-10" db="EMBL/GenBank/DDBJ databases">
        <authorList>
            <person name="de Groot N.N."/>
        </authorList>
    </citation>
    <scope>NUCLEOTIDE SEQUENCE [LARGE SCALE GENOMIC DNA]</scope>
    <source>
        <strain evidence="3 4">DSM 1736</strain>
    </source>
</reference>
<dbReference type="PANTHER" id="PTHR21294:SF17">
    <property type="entry name" value="PROTEIN FIXA"/>
    <property type="match status" value="1"/>
</dbReference>
<dbReference type="SMART" id="SM00893">
    <property type="entry name" value="ETF"/>
    <property type="match status" value="1"/>
</dbReference>
<dbReference type="Pfam" id="PF01012">
    <property type="entry name" value="ETF"/>
    <property type="match status" value="1"/>
</dbReference>
<dbReference type="GO" id="GO:0009055">
    <property type="term" value="F:electron transfer activity"/>
    <property type="evidence" value="ECO:0007669"/>
    <property type="project" value="InterPro"/>
</dbReference>
<protein>
    <recommendedName>
        <fullName evidence="1">Electron transfer flavoprotein small subunit</fullName>
    </recommendedName>
</protein>
<evidence type="ECO:0000256" key="1">
    <source>
        <dbReference type="ARBA" id="ARBA00042002"/>
    </source>
</evidence>
<dbReference type="InterPro" id="IPR033948">
    <property type="entry name" value="ETF_beta_N"/>
</dbReference>
<organism evidence="3 4">
    <name type="scientific">Dendrosporobacter quercicolus</name>
    <dbReference type="NCBI Taxonomy" id="146817"/>
    <lineage>
        <taxon>Bacteria</taxon>
        <taxon>Bacillati</taxon>
        <taxon>Bacillota</taxon>
        <taxon>Negativicutes</taxon>
        <taxon>Selenomonadales</taxon>
        <taxon>Sporomusaceae</taxon>
        <taxon>Dendrosporobacter</taxon>
    </lineage>
</organism>
<evidence type="ECO:0000313" key="4">
    <source>
        <dbReference type="Proteomes" id="UP000214880"/>
    </source>
</evidence>
<dbReference type="PANTHER" id="PTHR21294">
    <property type="entry name" value="ELECTRON TRANSFER FLAVOPROTEIN BETA-SUBUNIT"/>
    <property type="match status" value="1"/>
</dbReference>
<dbReference type="PIRSF" id="PIRSF000090">
    <property type="entry name" value="Beta-ETF"/>
    <property type="match status" value="1"/>
</dbReference>
<dbReference type="Proteomes" id="UP000214880">
    <property type="component" value="Unassembled WGS sequence"/>
</dbReference>
<gene>
    <name evidence="3" type="ORF">SAMN04488502_11441</name>
</gene>
<dbReference type="OrthoDB" id="9804960at2"/>
<dbReference type="RefSeq" id="WP_092074901.1">
    <property type="nucleotide sequence ID" value="NZ_FNHB01000014.1"/>
</dbReference>
<accession>A0A1G9ZFA0</accession>
<evidence type="ECO:0000313" key="3">
    <source>
        <dbReference type="EMBL" id="SDN19934.1"/>
    </source>
</evidence>
<evidence type="ECO:0000259" key="2">
    <source>
        <dbReference type="SMART" id="SM00893"/>
    </source>
</evidence>
<name>A0A1G9ZFA0_9FIRM</name>
<dbReference type="CDD" id="cd01714">
    <property type="entry name" value="ETF_beta"/>
    <property type="match status" value="1"/>
</dbReference>
<sequence length="266" mass="28415">MNILVCAKQVPDTAEIKIDPVTNTLIRAGVPSIVNPFDTNALEAAVQLKEAHGGSVTVISMGPDQAKVALKECLSVGADKAVLISDRLFGGSDTLATSYILATAIKKLGTFDLILCGKQAIDGDTGQVGPEIAEHLGIAQLTFVAKIEMKGDTISVHREHEQGYEIIEAKIPVVCTVLKSINEPRYASVKSKMAANKATIEVLTAADLPELDVTKIGLKGSPTRVRKTFTPPRKDSGIKIQESTDRESALKFIEKLVVAKLLNRGC</sequence>
<dbReference type="InterPro" id="IPR014730">
    <property type="entry name" value="ETF_a/b_N"/>
</dbReference>
<feature type="domain" description="Electron transfer flavoprotein alpha/beta-subunit N-terminal" evidence="2">
    <location>
        <begin position="22"/>
        <end position="212"/>
    </location>
</feature>
<dbReference type="InterPro" id="IPR012255">
    <property type="entry name" value="ETF_b"/>
</dbReference>
<dbReference type="AlphaFoldDB" id="A0A1G9ZFA0"/>
<dbReference type="Gene3D" id="3.40.50.620">
    <property type="entry name" value="HUPs"/>
    <property type="match status" value="1"/>
</dbReference>
<dbReference type="EMBL" id="FNHB01000014">
    <property type="protein sequence ID" value="SDN19934.1"/>
    <property type="molecule type" value="Genomic_DNA"/>
</dbReference>
<proteinExistence type="predicted"/>
<dbReference type="STRING" id="146817.SAMN04488502_11441"/>